<evidence type="ECO:0000313" key="2">
    <source>
        <dbReference type="EMBL" id="KAE9521297.1"/>
    </source>
</evidence>
<dbReference type="EMBL" id="VYZN01003159">
    <property type="protein sequence ID" value="KAE9521297.1"/>
    <property type="molecule type" value="Genomic_DNA"/>
</dbReference>
<reference evidence="2 3" key="1">
    <citation type="submission" date="2019-08" db="EMBL/GenBank/DDBJ databases">
        <title>The genome of the soybean aphid Biotype 1, its phylome, world population structure and adaptation to the North American continent.</title>
        <authorList>
            <person name="Giordano R."/>
            <person name="Donthu R.K."/>
            <person name="Hernandez A.G."/>
            <person name="Wright C.L."/>
            <person name="Zimin A.V."/>
        </authorList>
    </citation>
    <scope>NUCLEOTIDE SEQUENCE [LARGE SCALE GENOMIC DNA]</scope>
    <source>
        <tissue evidence="2">Whole aphids</tissue>
    </source>
</reference>
<dbReference type="Proteomes" id="UP000475862">
    <property type="component" value="Unassembled WGS sequence"/>
</dbReference>
<feature type="compositionally biased region" description="Basic residues" evidence="1">
    <location>
        <begin position="750"/>
        <end position="761"/>
    </location>
</feature>
<evidence type="ECO:0000256" key="1">
    <source>
        <dbReference type="SAM" id="MobiDB-lite"/>
    </source>
</evidence>
<sequence length="761" mass="87522">MTCVTCHVQAIERCNMEWMYLCSLKNNQKSCNNFFFISIQSLNFYEICQNRENLQVKKFIAKFFISFPSNSYKGSRSVVLEKMLLAFEVQILTKIDTQEELLITAAELTTAYKVVKHHQSFSSLDCIVKLNAMMYSDSKIAAKQSTARTKATAIVKNILAPHSVSEIKKKLQEVSYYGIGTDASNHKAQKMFPLIIQYFTEQDGIQHKLLKFDSLKNETSETISKYCIDTLRQLQIPLDKLIAFCGDNTYTNFGGLQRRGQCNVFHKIKEHLGRPIEGIGCPAHILHNTISSASGILSVDVEVIVLKIFNYFAIYMVRTEKLKEFCSFVDINYQTLLSHSRTRWLSLMPAVERILKLWTPLKNFFDSEERQAERINHRCAPLGVLAQQQVRSRKSFTFIPPTPPAELIDCNNVILDFADCKFLNVGFDSEDKFNIVIHIITPSRYVSIHEGFLRRIFSLMGNILSFILDVPQKCRKQIFLEYEFIAASNMVYREENMLVIESKKKEGCRVLLDRKNLMKLQYIEESIFETIARKSTSLKQFEIIGNYIDWEFTNLLSPPKTIEEMIIFIKNLRADQIIKNIDLNFVSQLKMFAAPKLAEQRLRWSREMSPELFVDPISPLFPPIISKKYSSPSPQYNDDNDAQPPPTKPWDITPRQLFSTCFFDGECSQINPTQATYCVQNQESKSKPTSLPSFDCLNNTVDRFDSDNFAQYPPWYNNRVIHSPPSIAVDENDGPTSFNKSPSILDSKPTKKRSAKRKLGA</sequence>
<dbReference type="AlphaFoldDB" id="A0A6G0SUG7"/>
<accession>A0A6G0SUG7</accession>
<evidence type="ECO:0000313" key="3">
    <source>
        <dbReference type="Proteomes" id="UP000475862"/>
    </source>
</evidence>
<keyword evidence="3" id="KW-1185">Reference proteome</keyword>
<feature type="region of interest" description="Disordered" evidence="1">
    <location>
        <begin position="631"/>
        <end position="650"/>
    </location>
</feature>
<comment type="caution">
    <text evidence="2">The sequence shown here is derived from an EMBL/GenBank/DDBJ whole genome shotgun (WGS) entry which is preliminary data.</text>
</comment>
<gene>
    <name evidence="2" type="ORF">AGLY_018316</name>
</gene>
<evidence type="ECO:0008006" key="4">
    <source>
        <dbReference type="Google" id="ProtNLM"/>
    </source>
</evidence>
<organism evidence="2 3">
    <name type="scientific">Aphis glycines</name>
    <name type="common">Soybean aphid</name>
    <dbReference type="NCBI Taxonomy" id="307491"/>
    <lineage>
        <taxon>Eukaryota</taxon>
        <taxon>Metazoa</taxon>
        <taxon>Ecdysozoa</taxon>
        <taxon>Arthropoda</taxon>
        <taxon>Hexapoda</taxon>
        <taxon>Insecta</taxon>
        <taxon>Pterygota</taxon>
        <taxon>Neoptera</taxon>
        <taxon>Paraneoptera</taxon>
        <taxon>Hemiptera</taxon>
        <taxon>Sternorrhyncha</taxon>
        <taxon>Aphidomorpha</taxon>
        <taxon>Aphidoidea</taxon>
        <taxon>Aphididae</taxon>
        <taxon>Aphidini</taxon>
        <taxon>Aphis</taxon>
        <taxon>Aphis</taxon>
    </lineage>
</organism>
<proteinExistence type="predicted"/>
<protein>
    <recommendedName>
        <fullName evidence="4">DUF4371 domain-containing protein</fullName>
    </recommendedName>
</protein>
<feature type="region of interest" description="Disordered" evidence="1">
    <location>
        <begin position="724"/>
        <end position="761"/>
    </location>
</feature>
<dbReference type="PANTHER" id="PTHR37162">
    <property type="entry name" value="HAT FAMILY DIMERISATION DOMAINCONTAINING PROTEIN-RELATED"/>
    <property type="match status" value="1"/>
</dbReference>
<dbReference type="OrthoDB" id="6608000at2759"/>
<dbReference type="PANTHER" id="PTHR37162:SF10">
    <property type="entry name" value="DUF4371 DOMAIN-CONTAINING PROTEIN"/>
    <property type="match status" value="1"/>
</dbReference>
<name>A0A6G0SUG7_APHGL</name>
<feature type="compositionally biased region" description="Polar residues" evidence="1">
    <location>
        <begin position="734"/>
        <end position="744"/>
    </location>
</feature>
<dbReference type="SUPFAM" id="SSF53098">
    <property type="entry name" value="Ribonuclease H-like"/>
    <property type="match status" value="1"/>
</dbReference>
<dbReference type="InterPro" id="IPR012337">
    <property type="entry name" value="RNaseH-like_sf"/>
</dbReference>